<dbReference type="PANTHER" id="PTHR34774">
    <property type="entry name" value="EPHRIN-A3 PROTEIN"/>
    <property type="match status" value="1"/>
</dbReference>
<keyword evidence="2" id="KW-0812">Transmembrane</keyword>
<evidence type="ECO:0000256" key="2">
    <source>
        <dbReference type="SAM" id="Phobius"/>
    </source>
</evidence>
<proteinExistence type="evidence at transcript level"/>
<reference evidence="3" key="1">
    <citation type="journal article" date="2008" name="BMC Genomics">
        <title>A conifer genomics resource of 200,000 spruce (Picea spp.) ESTs and 6,464 high-quality, sequence-finished full-length cDNAs for Sitka spruce (Picea sitchensis).</title>
        <authorList>
            <person name="Ralph S.G."/>
            <person name="Chun H.J."/>
            <person name="Kolosova N."/>
            <person name="Cooper D."/>
            <person name="Oddy C."/>
            <person name="Ritland C.E."/>
            <person name="Kirkpatrick R."/>
            <person name="Moore R."/>
            <person name="Barber S."/>
            <person name="Holt R.A."/>
            <person name="Jones S.J."/>
            <person name="Marra M.A."/>
            <person name="Douglas C.J."/>
            <person name="Ritland K."/>
            <person name="Bohlmann J."/>
        </authorList>
    </citation>
    <scope>NUCLEOTIDE SEQUENCE</scope>
    <source>
        <tissue evidence="3">Bark</tissue>
    </source>
</reference>
<evidence type="ECO:0000313" key="3">
    <source>
        <dbReference type="EMBL" id="ABK25024.1"/>
    </source>
</evidence>
<dbReference type="AlphaFoldDB" id="A9NWL3"/>
<protein>
    <submittedName>
        <fullName evidence="3">Uncharacterized protein</fullName>
    </submittedName>
</protein>
<keyword evidence="2" id="KW-1133">Transmembrane helix</keyword>
<organism evidence="3">
    <name type="scientific">Picea sitchensis</name>
    <name type="common">Sitka spruce</name>
    <name type="synonym">Pinus sitchensis</name>
    <dbReference type="NCBI Taxonomy" id="3332"/>
    <lineage>
        <taxon>Eukaryota</taxon>
        <taxon>Viridiplantae</taxon>
        <taxon>Streptophyta</taxon>
        <taxon>Embryophyta</taxon>
        <taxon>Tracheophyta</taxon>
        <taxon>Spermatophyta</taxon>
        <taxon>Pinopsida</taxon>
        <taxon>Pinidae</taxon>
        <taxon>Conifers I</taxon>
        <taxon>Pinales</taxon>
        <taxon>Pinaceae</taxon>
        <taxon>Picea</taxon>
    </lineage>
</organism>
<sequence>MVHESITSPHRRAQNPVSPLSASLRRQFQPRDELDSWMALFRRHQFLLIMLAILTFLCTVYLYFAITLGAAQSCSGLSGTQKALCHLEQMKTSMPRKGKLKFF</sequence>
<dbReference type="EMBL" id="EF085728">
    <property type="protein sequence ID" value="ABK25024.1"/>
    <property type="molecule type" value="mRNA"/>
</dbReference>
<evidence type="ECO:0000256" key="1">
    <source>
        <dbReference type="SAM" id="MobiDB-lite"/>
    </source>
</evidence>
<feature type="transmembrane region" description="Helical" evidence="2">
    <location>
        <begin position="46"/>
        <end position="66"/>
    </location>
</feature>
<feature type="region of interest" description="Disordered" evidence="1">
    <location>
        <begin position="1"/>
        <end position="22"/>
    </location>
</feature>
<keyword evidence="2" id="KW-0472">Membrane</keyword>
<name>A9NWL3_PICSI</name>
<dbReference type="PANTHER" id="PTHR34774:SF1">
    <property type="entry name" value="EPHRIN-A3 PROTEIN"/>
    <property type="match status" value="1"/>
</dbReference>
<accession>A9NWL3</accession>